<feature type="compositionally biased region" description="Pro residues" evidence="1">
    <location>
        <begin position="26"/>
        <end position="40"/>
    </location>
</feature>
<evidence type="ECO:0000313" key="3">
    <source>
        <dbReference type="EMBL" id="KAJ7720447.1"/>
    </source>
</evidence>
<evidence type="ECO:0000256" key="2">
    <source>
        <dbReference type="SAM" id="Phobius"/>
    </source>
</evidence>
<feature type="transmembrane region" description="Helical" evidence="2">
    <location>
        <begin position="149"/>
        <end position="166"/>
    </location>
</feature>
<dbReference type="AlphaFoldDB" id="A0AAD7HHN7"/>
<keyword evidence="2" id="KW-1133">Transmembrane helix</keyword>
<protein>
    <submittedName>
        <fullName evidence="3">Uncharacterized protein</fullName>
    </submittedName>
</protein>
<proteinExistence type="predicted"/>
<keyword evidence="4" id="KW-1185">Reference proteome</keyword>
<feature type="region of interest" description="Disordered" evidence="1">
    <location>
        <begin position="1"/>
        <end position="89"/>
    </location>
</feature>
<dbReference type="EMBL" id="JARKIB010000240">
    <property type="protein sequence ID" value="KAJ7720447.1"/>
    <property type="molecule type" value="Genomic_DNA"/>
</dbReference>
<keyword evidence="2" id="KW-0812">Transmembrane</keyword>
<evidence type="ECO:0000313" key="4">
    <source>
        <dbReference type="Proteomes" id="UP001215598"/>
    </source>
</evidence>
<reference evidence="3" key="1">
    <citation type="submission" date="2023-03" db="EMBL/GenBank/DDBJ databases">
        <title>Massive genome expansion in bonnet fungi (Mycena s.s.) driven by repeated elements and novel gene families across ecological guilds.</title>
        <authorList>
            <consortium name="Lawrence Berkeley National Laboratory"/>
            <person name="Harder C.B."/>
            <person name="Miyauchi S."/>
            <person name="Viragh M."/>
            <person name="Kuo A."/>
            <person name="Thoen E."/>
            <person name="Andreopoulos B."/>
            <person name="Lu D."/>
            <person name="Skrede I."/>
            <person name="Drula E."/>
            <person name="Henrissat B."/>
            <person name="Morin E."/>
            <person name="Kohler A."/>
            <person name="Barry K."/>
            <person name="LaButti K."/>
            <person name="Morin E."/>
            <person name="Salamov A."/>
            <person name="Lipzen A."/>
            <person name="Mereny Z."/>
            <person name="Hegedus B."/>
            <person name="Baldrian P."/>
            <person name="Stursova M."/>
            <person name="Weitz H."/>
            <person name="Taylor A."/>
            <person name="Grigoriev I.V."/>
            <person name="Nagy L.G."/>
            <person name="Martin F."/>
            <person name="Kauserud H."/>
        </authorList>
    </citation>
    <scope>NUCLEOTIDE SEQUENCE</scope>
    <source>
        <strain evidence="3">CBHHK182m</strain>
    </source>
</reference>
<comment type="caution">
    <text evidence="3">The sequence shown here is derived from an EMBL/GenBank/DDBJ whole genome shotgun (WGS) entry which is preliminary data.</text>
</comment>
<evidence type="ECO:0000256" key="1">
    <source>
        <dbReference type="SAM" id="MobiDB-lite"/>
    </source>
</evidence>
<keyword evidence="2" id="KW-0472">Membrane</keyword>
<dbReference type="Proteomes" id="UP001215598">
    <property type="component" value="Unassembled WGS sequence"/>
</dbReference>
<gene>
    <name evidence="3" type="ORF">B0H16DRAFT_1474435</name>
</gene>
<name>A0AAD7HHN7_9AGAR</name>
<organism evidence="3 4">
    <name type="scientific">Mycena metata</name>
    <dbReference type="NCBI Taxonomy" id="1033252"/>
    <lineage>
        <taxon>Eukaryota</taxon>
        <taxon>Fungi</taxon>
        <taxon>Dikarya</taxon>
        <taxon>Basidiomycota</taxon>
        <taxon>Agaricomycotina</taxon>
        <taxon>Agaricomycetes</taxon>
        <taxon>Agaricomycetidae</taxon>
        <taxon>Agaricales</taxon>
        <taxon>Marasmiineae</taxon>
        <taxon>Mycenaceae</taxon>
        <taxon>Mycena</taxon>
    </lineage>
</organism>
<accession>A0AAD7HHN7</accession>
<sequence length="310" mass="34902">QHAQTVHANKADNAAEHTGDVLLRLRPPPPLPPTPPPPITLPSTRILLRPRPPTPTEPRAQHTREKTTATASAHQGTADGNEVKREPVEDSIGLELRIVRAPPRGTRAPAPHPPSNIAPGRRRRREGFWWTYGREAMGRKTERGRVWTWPWRWVALLSLVFLWAPLRARIPSLSFWAVSAQDEWMDDVPPSFPSFFAGRGRTTDWLNSDVRRGRRSSSMRVDDHRREPGMRAAALCLTEYFLFYLGSFARNAASARACLTSRPRAWAFAPSDLFHLLIASLPALERVFESKLRYAGLKLGLAQTVPANTF</sequence>
<feature type="non-terminal residue" evidence="3">
    <location>
        <position position="310"/>
    </location>
</feature>
<feature type="compositionally biased region" description="Basic and acidic residues" evidence="1">
    <location>
        <begin position="9"/>
        <end position="19"/>
    </location>
</feature>